<evidence type="ECO:0000256" key="1">
    <source>
        <dbReference type="SAM" id="MobiDB-lite"/>
    </source>
</evidence>
<proteinExistence type="predicted"/>
<dbReference type="EMBL" id="KN831860">
    <property type="protein sequence ID" value="KIM34754.1"/>
    <property type="molecule type" value="Genomic_DNA"/>
</dbReference>
<evidence type="ECO:0000313" key="2">
    <source>
        <dbReference type="EMBL" id="KIM34754.1"/>
    </source>
</evidence>
<dbReference type="Proteomes" id="UP000053424">
    <property type="component" value="Unassembled WGS sequence"/>
</dbReference>
<feature type="compositionally biased region" description="Basic residues" evidence="1">
    <location>
        <begin position="20"/>
        <end position="30"/>
    </location>
</feature>
<feature type="region of interest" description="Disordered" evidence="1">
    <location>
        <begin position="1"/>
        <end position="46"/>
    </location>
</feature>
<evidence type="ECO:0000313" key="3">
    <source>
        <dbReference type="Proteomes" id="UP000053424"/>
    </source>
</evidence>
<feature type="compositionally biased region" description="Basic residues" evidence="1">
    <location>
        <begin position="154"/>
        <end position="168"/>
    </location>
</feature>
<reference evidence="3" key="2">
    <citation type="submission" date="2015-01" db="EMBL/GenBank/DDBJ databases">
        <title>Evolutionary Origins and Diversification of the Mycorrhizal Mutualists.</title>
        <authorList>
            <consortium name="DOE Joint Genome Institute"/>
            <consortium name="Mycorrhizal Genomics Consortium"/>
            <person name="Kohler A."/>
            <person name="Kuo A."/>
            <person name="Nagy L.G."/>
            <person name="Floudas D."/>
            <person name="Copeland A."/>
            <person name="Barry K.W."/>
            <person name="Cichocki N."/>
            <person name="Veneault-Fourrey C."/>
            <person name="LaButti K."/>
            <person name="Lindquist E.A."/>
            <person name="Lipzen A."/>
            <person name="Lundell T."/>
            <person name="Morin E."/>
            <person name="Murat C."/>
            <person name="Riley R."/>
            <person name="Ohm R."/>
            <person name="Sun H."/>
            <person name="Tunlid A."/>
            <person name="Henrissat B."/>
            <person name="Grigoriev I.V."/>
            <person name="Hibbett D.S."/>
            <person name="Martin F."/>
        </authorList>
    </citation>
    <scope>NUCLEOTIDE SEQUENCE [LARGE SCALE GENOMIC DNA]</scope>
    <source>
        <strain evidence="3">h7</strain>
    </source>
</reference>
<dbReference type="STRING" id="686832.A0A0C3BRR8"/>
<feature type="non-terminal residue" evidence="2">
    <location>
        <position position="168"/>
    </location>
</feature>
<dbReference type="AlphaFoldDB" id="A0A0C3BRR8"/>
<organism evidence="2 3">
    <name type="scientific">Hebeloma cylindrosporum</name>
    <dbReference type="NCBI Taxonomy" id="76867"/>
    <lineage>
        <taxon>Eukaryota</taxon>
        <taxon>Fungi</taxon>
        <taxon>Dikarya</taxon>
        <taxon>Basidiomycota</taxon>
        <taxon>Agaricomycotina</taxon>
        <taxon>Agaricomycetes</taxon>
        <taxon>Agaricomycetidae</taxon>
        <taxon>Agaricales</taxon>
        <taxon>Agaricineae</taxon>
        <taxon>Hymenogastraceae</taxon>
        <taxon>Hebeloma</taxon>
    </lineage>
</organism>
<gene>
    <name evidence="2" type="ORF">M413DRAFT_48431</name>
</gene>
<name>A0A0C3BRR8_HEBCY</name>
<feature type="non-terminal residue" evidence="2">
    <location>
        <position position="1"/>
    </location>
</feature>
<keyword evidence="3" id="KW-1185">Reference proteome</keyword>
<dbReference type="HOGENOM" id="CLU_130522_0_0_1"/>
<feature type="compositionally biased region" description="Basic and acidic residues" evidence="1">
    <location>
        <begin position="10"/>
        <end position="19"/>
    </location>
</feature>
<sequence>LPTPTPSLPEGEKLRDKKQSHANRRKKRRSQQAAKPGQPALPQIRPSIQKKYMHKAMGIQTGLETEKLPAASTAYVANHGLSGKKVYRLEELVGKDAKAAFKLVQWDGKTATPITDSVGRIVALLAGHPDDPSWDSVHSEAAELLEQTRPHLSLNKKAKKHRRGHFGA</sequence>
<reference evidence="2 3" key="1">
    <citation type="submission" date="2014-04" db="EMBL/GenBank/DDBJ databases">
        <authorList>
            <consortium name="DOE Joint Genome Institute"/>
            <person name="Kuo A."/>
            <person name="Gay G."/>
            <person name="Dore J."/>
            <person name="Kohler A."/>
            <person name="Nagy L.G."/>
            <person name="Floudas D."/>
            <person name="Copeland A."/>
            <person name="Barry K.W."/>
            <person name="Cichocki N."/>
            <person name="Veneault-Fourrey C."/>
            <person name="LaButti K."/>
            <person name="Lindquist E.A."/>
            <person name="Lipzen A."/>
            <person name="Lundell T."/>
            <person name="Morin E."/>
            <person name="Murat C."/>
            <person name="Sun H."/>
            <person name="Tunlid A."/>
            <person name="Henrissat B."/>
            <person name="Grigoriev I.V."/>
            <person name="Hibbett D.S."/>
            <person name="Martin F."/>
            <person name="Nordberg H.P."/>
            <person name="Cantor M.N."/>
            <person name="Hua S.X."/>
        </authorList>
    </citation>
    <scope>NUCLEOTIDE SEQUENCE [LARGE SCALE GENOMIC DNA]</scope>
    <source>
        <strain evidence="3">h7</strain>
    </source>
</reference>
<protein>
    <submittedName>
        <fullName evidence="2">Uncharacterized protein</fullName>
    </submittedName>
</protein>
<dbReference type="OrthoDB" id="3066019at2759"/>
<accession>A0A0C3BRR8</accession>
<feature type="region of interest" description="Disordered" evidence="1">
    <location>
        <begin position="148"/>
        <end position="168"/>
    </location>
</feature>